<keyword evidence="4" id="KW-0694">RNA-binding</keyword>
<comment type="caution">
    <text evidence="6">The sequence shown here is derived from an EMBL/GenBank/DDBJ whole genome shotgun (WGS) entry which is preliminary data.</text>
</comment>
<dbReference type="AlphaFoldDB" id="A0A7C2G1C9"/>
<keyword evidence="2 6" id="KW-0808">Transferase</keyword>
<dbReference type="InterPro" id="IPR054728">
    <property type="entry name" value="RsmB-like_ferredoxin"/>
</dbReference>
<feature type="domain" description="SAM-dependent MTase RsmB/NOP-type" evidence="5">
    <location>
        <begin position="135"/>
        <end position="407"/>
    </location>
</feature>
<evidence type="ECO:0000256" key="1">
    <source>
        <dbReference type="ARBA" id="ARBA00022603"/>
    </source>
</evidence>
<dbReference type="Pfam" id="PF22458">
    <property type="entry name" value="RsmF-B_ferredox"/>
    <property type="match status" value="1"/>
</dbReference>
<accession>A0A7C2G1C9</accession>
<dbReference type="PANTHER" id="PTHR22807:SF70">
    <property type="entry name" value="TRNA_RRNA CYTOSINE-C5-METHYLASE, NOL1_NOP2_SUN FAMILY, FUSED TO N-TERMINAL NUSB REGULATOR DOMAIN"/>
    <property type="match status" value="1"/>
</dbReference>
<keyword evidence="1 6" id="KW-0489">Methyltransferase</keyword>
<dbReference type="Pfam" id="PF01189">
    <property type="entry name" value="Methyltr_RsmB-F"/>
    <property type="match status" value="1"/>
</dbReference>
<protein>
    <submittedName>
        <fullName evidence="6">RsmB/NOP family class I SAM-dependent RNA methyltransferase</fullName>
    </submittedName>
</protein>
<sequence>MRHDHESFKTRLFLISLLRTILNLPIGFDEAVRNVMRRIKLEKREKRLMYILAYQTVVNFYGLKRLAREMGFGADVKAVVNLLEKLGYDFETYMEVVDEATQNLPIKERLAWKYSYPMWVVEELIKHLSVGEVEETLRCLNEKKRYIRINMVNTTVEEALECLEREGLRFQRHPKFEDVFRITDPFQPIGSSECFKKGYLIPEDISSYILVESIMKYVGNTVLDSCSAPGVKLLHLLSRRKSLRGVAVDYSGERVLEAVKILKKHVEQGRIILVNGDSRTLAYRNRFSTIIVDAPCSGSGAVYGDPSVKLRLDKRRVLKYSLIQLELVRNVLNQGENIVYATCSILPIEGEMIVQQIYEKGRVELQELSDEHIDKAYPGFDVSYKTYRIYPHKVGGQGFFISVLRGVR</sequence>
<evidence type="ECO:0000259" key="5">
    <source>
        <dbReference type="PROSITE" id="PS51686"/>
    </source>
</evidence>
<dbReference type="GO" id="GO:0001510">
    <property type="term" value="P:RNA methylation"/>
    <property type="evidence" value="ECO:0007669"/>
    <property type="project" value="InterPro"/>
</dbReference>
<dbReference type="SUPFAM" id="SSF53335">
    <property type="entry name" value="S-adenosyl-L-methionine-dependent methyltransferases"/>
    <property type="match status" value="1"/>
</dbReference>
<dbReference type="GO" id="GO:0003723">
    <property type="term" value="F:RNA binding"/>
    <property type="evidence" value="ECO:0007669"/>
    <property type="project" value="UniProtKB-KW"/>
</dbReference>
<dbReference type="PROSITE" id="PS51686">
    <property type="entry name" value="SAM_MT_RSMB_NOP"/>
    <property type="match status" value="1"/>
</dbReference>
<dbReference type="InterPro" id="IPR049560">
    <property type="entry name" value="MeTrfase_RsmB-F_NOP2_cat"/>
</dbReference>
<keyword evidence="3" id="KW-0949">S-adenosyl-L-methionine</keyword>
<dbReference type="EMBL" id="DSJT01000023">
    <property type="protein sequence ID" value="HEF87487.1"/>
    <property type="molecule type" value="Genomic_DNA"/>
</dbReference>
<dbReference type="PRINTS" id="PR02008">
    <property type="entry name" value="RCMTFAMILY"/>
</dbReference>
<dbReference type="InterPro" id="IPR001678">
    <property type="entry name" value="MeTrfase_RsmB-F_NOP2_dom"/>
</dbReference>
<dbReference type="GO" id="GO:0008173">
    <property type="term" value="F:RNA methyltransferase activity"/>
    <property type="evidence" value="ECO:0007669"/>
    <property type="project" value="InterPro"/>
</dbReference>
<evidence type="ECO:0000256" key="2">
    <source>
        <dbReference type="ARBA" id="ARBA00022679"/>
    </source>
</evidence>
<name>A0A7C2G1C9_9CREN</name>
<proteinExistence type="predicted"/>
<dbReference type="InterPro" id="IPR029063">
    <property type="entry name" value="SAM-dependent_MTases_sf"/>
</dbReference>
<dbReference type="InterPro" id="IPR023267">
    <property type="entry name" value="RCMT"/>
</dbReference>
<organism evidence="6">
    <name type="scientific">Thermosphaera aggregans</name>
    <dbReference type="NCBI Taxonomy" id="54254"/>
    <lineage>
        <taxon>Archaea</taxon>
        <taxon>Thermoproteota</taxon>
        <taxon>Thermoprotei</taxon>
        <taxon>Desulfurococcales</taxon>
        <taxon>Desulfurococcaceae</taxon>
        <taxon>Thermosphaera</taxon>
    </lineage>
</organism>
<evidence type="ECO:0000256" key="4">
    <source>
        <dbReference type="ARBA" id="ARBA00022884"/>
    </source>
</evidence>
<dbReference type="Gene3D" id="3.40.50.150">
    <property type="entry name" value="Vaccinia Virus protein VP39"/>
    <property type="match status" value="1"/>
</dbReference>
<evidence type="ECO:0000256" key="3">
    <source>
        <dbReference type="ARBA" id="ARBA00022691"/>
    </source>
</evidence>
<reference evidence="6" key="1">
    <citation type="journal article" date="2020" name="mSystems">
        <title>Genome- and Community-Level Interaction Insights into Carbon Utilization and Element Cycling Functions of Hydrothermarchaeota in Hydrothermal Sediment.</title>
        <authorList>
            <person name="Zhou Z."/>
            <person name="Liu Y."/>
            <person name="Xu W."/>
            <person name="Pan J."/>
            <person name="Luo Z.H."/>
            <person name="Li M."/>
        </authorList>
    </citation>
    <scope>NUCLEOTIDE SEQUENCE [LARGE SCALE GENOMIC DNA]</scope>
    <source>
        <strain evidence="6">SpSt-23</strain>
    </source>
</reference>
<dbReference type="Gene3D" id="3.30.70.1170">
    <property type="entry name" value="Sun protein, domain 3"/>
    <property type="match status" value="1"/>
</dbReference>
<evidence type="ECO:0000313" key="6">
    <source>
        <dbReference type="EMBL" id="HEF87487.1"/>
    </source>
</evidence>
<gene>
    <name evidence="6" type="ORF">ENP55_04230</name>
</gene>
<dbReference type="PANTHER" id="PTHR22807">
    <property type="entry name" value="NOP2 YEAST -RELATED NOL1/NOP2/FMU SUN DOMAIN-CONTAINING"/>
    <property type="match status" value="1"/>
</dbReference>